<dbReference type="GO" id="GO:0003841">
    <property type="term" value="F:1-acylglycerol-3-phosphate O-acyltransferase activity"/>
    <property type="evidence" value="ECO:0007669"/>
    <property type="project" value="TreeGrafter"/>
</dbReference>
<dbReference type="AlphaFoldDB" id="A0A550JFN6"/>
<reference evidence="5 6" key="1">
    <citation type="submission" date="2019-07" db="EMBL/GenBank/DDBJ databases">
        <title>Insights of Desulfuromonas acetexigens electromicrobiology.</title>
        <authorList>
            <person name="Katuri K."/>
            <person name="Sapireddy V."/>
            <person name="Shaw D.R."/>
            <person name="Saikaly P."/>
        </authorList>
    </citation>
    <scope>NUCLEOTIDE SEQUENCE [LARGE SCALE GENOMIC DNA]</scope>
    <source>
        <strain evidence="5 6">2873</strain>
    </source>
</reference>
<evidence type="ECO:0000256" key="3">
    <source>
        <dbReference type="ARBA" id="ARBA00023315"/>
    </source>
</evidence>
<keyword evidence="3 5" id="KW-0012">Acyltransferase</keyword>
<comment type="caution">
    <text evidence="5">The sequence shown here is derived from an EMBL/GenBank/DDBJ whole genome shotgun (WGS) entry which is preliminary data.</text>
</comment>
<evidence type="ECO:0000259" key="4">
    <source>
        <dbReference type="SMART" id="SM00563"/>
    </source>
</evidence>
<sequence length="248" mass="28510">MAALLMNLTVYPLLVLWTLLGLATLPLTLPLTRLVTGWSTQRGMRYIVWVYGQGWLLIMRPFTRFESAGLDPEKLRAPAILVVNHLSFFDTYCMALLPCFDVNFAVRSWPFRMIFYGFIMRRAGYLDVESMNWREALAAGQRVLTQPALQLFFPEGHRSRDGRLQRFYSGAFRLATETGTKVIPLCLTGTDTLLPPGRFWLRPARVRLQALDPVDPADFPGENGHVAMRKATKERMRRHLEGMEERRC</sequence>
<dbReference type="SUPFAM" id="SSF69593">
    <property type="entry name" value="Glycerol-3-phosphate (1)-acyltransferase"/>
    <property type="match status" value="1"/>
</dbReference>
<dbReference type="Proteomes" id="UP000317155">
    <property type="component" value="Unassembled WGS sequence"/>
</dbReference>
<dbReference type="OrthoDB" id="9809618at2"/>
<comment type="pathway">
    <text evidence="1">Lipid metabolism.</text>
</comment>
<evidence type="ECO:0000313" key="6">
    <source>
        <dbReference type="Proteomes" id="UP000317155"/>
    </source>
</evidence>
<dbReference type="CDD" id="cd07989">
    <property type="entry name" value="LPLAT_AGPAT-like"/>
    <property type="match status" value="1"/>
</dbReference>
<dbReference type="PANTHER" id="PTHR10434:SF11">
    <property type="entry name" value="1-ACYL-SN-GLYCEROL-3-PHOSPHATE ACYLTRANSFERASE"/>
    <property type="match status" value="1"/>
</dbReference>
<dbReference type="EMBL" id="VJVV01000005">
    <property type="protein sequence ID" value="TRO82003.1"/>
    <property type="molecule type" value="Genomic_DNA"/>
</dbReference>
<accession>A0A550JFN6</accession>
<dbReference type="GO" id="GO:0006654">
    <property type="term" value="P:phosphatidic acid biosynthetic process"/>
    <property type="evidence" value="ECO:0007669"/>
    <property type="project" value="TreeGrafter"/>
</dbReference>
<dbReference type="InterPro" id="IPR002123">
    <property type="entry name" value="Plipid/glycerol_acylTrfase"/>
</dbReference>
<keyword evidence="2 5" id="KW-0808">Transferase</keyword>
<keyword evidence="6" id="KW-1185">Reference proteome</keyword>
<dbReference type="PANTHER" id="PTHR10434">
    <property type="entry name" value="1-ACYL-SN-GLYCEROL-3-PHOSPHATE ACYLTRANSFERASE"/>
    <property type="match status" value="1"/>
</dbReference>
<evidence type="ECO:0000256" key="2">
    <source>
        <dbReference type="ARBA" id="ARBA00022679"/>
    </source>
</evidence>
<dbReference type="SMART" id="SM00563">
    <property type="entry name" value="PlsC"/>
    <property type="match status" value="1"/>
</dbReference>
<proteinExistence type="predicted"/>
<dbReference type="Pfam" id="PF01553">
    <property type="entry name" value="Acyltransferase"/>
    <property type="match status" value="1"/>
</dbReference>
<evidence type="ECO:0000313" key="5">
    <source>
        <dbReference type="EMBL" id="TRO82003.1"/>
    </source>
</evidence>
<organism evidence="5 6">
    <name type="scientific">Trichloromonas acetexigens</name>
    <dbReference type="NCBI Taxonomy" id="38815"/>
    <lineage>
        <taxon>Bacteria</taxon>
        <taxon>Pseudomonadati</taxon>
        <taxon>Thermodesulfobacteriota</taxon>
        <taxon>Desulfuromonadia</taxon>
        <taxon>Desulfuromonadales</taxon>
        <taxon>Trichloromonadaceae</taxon>
        <taxon>Trichloromonas</taxon>
    </lineage>
</organism>
<feature type="domain" description="Phospholipid/glycerol acyltransferase" evidence="4">
    <location>
        <begin position="79"/>
        <end position="190"/>
    </location>
</feature>
<protein>
    <submittedName>
        <fullName evidence="5">1-acyl-sn-glycerol-3-phosphate acyltransferase</fullName>
    </submittedName>
</protein>
<name>A0A550JFN6_9BACT</name>
<evidence type="ECO:0000256" key="1">
    <source>
        <dbReference type="ARBA" id="ARBA00005189"/>
    </source>
</evidence>
<gene>
    <name evidence="5" type="ORF">FL622_08780</name>
</gene>